<dbReference type="CDD" id="cd14568">
    <property type="entry name" value="DSP_MKP_classIII"/>
    <property type="match status" value="1"/>
</dbReference>
<dbReference type="Proteomes" id="UP000694865">
    <property type="component" value="Unplaced"/>
</dbReference>
<feature type="domain" description="Rhodanese" evidence="10">
    <location>
        <begin position="24"/>
        <end position="137"/>
    </location>
</feature>
<accession>A0ABM0GPM1</accession>
<feature type="compositionally biased region" description="Polar residues" evidence="7">
    <location>
        <begin position="429"/>
        <end position="439"/>
    </location>
</feature>
<feature type="domain" description="Tyrosine specific protein phosphatases" evidence="9">
    <location>
        <begin position="231"/>
        <end position="285"/>
    </location>
</feature>
<dbReference type="PROSITE" id="PS50056">
    <property type="entry name" value="TYR_PHOSPHATASE_2"/>
    <property type="match status" value="1"/>
</dbReference>
<dbReference type="InterPro" id="IPR003595">
    <property type="entry name" value="Tyr_Pase_cat"/>
</dbReference>
<evidence type="ECO:0000256" key="4">
    <source>
        <dbReference type="ARBA" id="ARBA00022801"/>
    </source>
</evidence>
<keyword evidence="5" id="KW-0904">Protein phosphatase</keyword>
<dbReference type="InterPro" id="IPR000387">
    <property type="entry name" value="Tyr_Pase_dom"/>
</dbReference>
<keyword evidence="4" id="KW-0378">Hydrolase</keyword>
<evidence type="ECO:0000313" key="12">
    <source>
        <dbReference type="RefSeq" id="XP_002734522.2"/>
    </source>
</evidence>
<dbReference type="EC" id="3.1.3.48" evidence="3"/>
<evidence type="ECO:0000256" key="3">
    <source>
        <dbReference type="ARBA" id="ARBA00013064"/>
    </source>
</evidence>
<dbReference type="PANTHER" id="PTHR10159:SF533">
    <property type="entry name" value="TYROSINE-PROTEIN PHOSPHATASE VHP-1"/>
    <property type="match status" value="1"/>
</dbReference>
<dbReference type="SMART" id="SM00450">
    <property type="entry name" value="RHOD"/>
    <property type="match status" value="1"/>
</dbReference>
<dbReference type="InterPro" id="IPR008343">
    <property type="entry name" value="MKP"/>
</dbReference>
<organism evidence="11 12">
    <name type="scientific">Saccoglossus kowalevskii</name>
    <name type="common">Acorn worm</name>
    <dbReference type="NCBI Taxonomy" id="10224"/>
    <lineage>
        <taxon>Eukaryota</taxon>
        <taxon>Metazoa</taxon>
        <taxon>Hemichordata</taxon>
        <taxon>Enteropneusta</taxon>
        <taxon>Harrimaniidae</taxon>
        <taxon>Saccoglossus</taxon>
    </lineage>
</organism>
<dbReference type="PROSITE" id="PS50206">
    <property type="entry name" value="RHODANESE_3"/>
    <property type="match status" value="1"/>
</dbReference>
<evidence type="ECO:0000256" key="7">
    <source>
        <dbReference type="SAM" id="MobiDB-lite"/>
    </source>
</evidence>
<comment type="similarity">
    <text evidence="2">Belongs to the protein-tyrosine phosphatase family. Non-receptor class dual specificity subfamily.</text>
</comment>
<dbReference type="Gene3D" id="3.90.190.10">
    <property type="entry name" value="Protein tyrosine phosphatase superfamily"/>
    <property type="match status" value="1"/>
</dbReference>
<evidence type="ECO:0000313" key="11">
    <source>
        <dbReference type="Proteomes" id="UP000694865"/>
    </source>
</evidence>
<evidence type="ECO:0000256" key="2">
    <source>
        <dbReference type="ARBA" id="ARBA00008601"/>
    </source>
</evidence>
<keyword evidence="11" id="KW-1185">Reference proteome</keyword>
<dbReference type="SMART" id="SM00195">
    <property type="entry name" value="DSPc"/>
    <property type="match status" value="1"/>
</dbReference>
<feature type="region of interest" description="Disordered" evidence="7">
    <location>
        <begin position="427"/>
        <end position="457"/>
    </location>
</feature>
<dbReference type="InterPro" id="IPR000340">
    <property type="entry name" value="Dual-sp_phosphatase_cat-dom"/>
</dbReference>
<evidence type="ECO:0000259" key="10">
    <source>
        <dbReference type="PROSITE" id="PS50206"/>
    </source>
</evidence>
<dbReference type="InterPro" id="IPR001763">
    <property type="entry name" value="Rhodanese-like_dom"/>
</dbReference>
<evidence type="ECO:0000259" key="8">
    <source>
        <dbReference type="PROSITE" id="PS50054"/>
    </source>
</evidence>
<gene>
    <name evidence="12" type="primary">LOC100366454</name>
</gene>
<dbReference type="Gene3D" id="3.40.250.10">
    <property type="entry name" value="Rhodanese-like domain"/>
    <property type="match status" value="1"/>
</dbReference>
<dbReference type="SUPFAM" id="SSF52821">
    <property type="entry name" value="Rhodanese/Cell cycle control phosphatase"/>
    <property type="match status" value="1"/>
</dbReference>
<dbReference type="GeneID" id="100366454"/>
<evidence type="ECO:0000259" key="9">
    <source>
        <dbReference type="PROSITE" id="PS50056"/>
    </source>
</evidence>
<feature type="compositionally biased region" description="Basic and acidic residues" evidence="7">
    <location>
        <begin position="339"/>
        <end position="354"/>
    </location>
</feature>
<dbReference type="Pfam" id="PF00581">
    <property type="entry name" value="Rhodanese"/>
    <property type="match status" value="1"/>
</dbReference>
<feature type="region of interest" description="Disordered" evidence="7">
    <location>
        <begin position="309"/>
        <end position="369"/>
    </location>
</feature>
<reference evidence="12" key="1">
    <citation type="submission" date="2025-08" db="UniProtKB">
        <authorList>
            <consortium name="RefSeq"/>
        </authorList>
    </citation>
    <scope>IDENTIFICATION</scope>
    <source>
        <tissue evidence="12">Testes</tissue>
    </source>
</reference>
<dbReference type="PANTHER" id="PTHR10159">
    <property type="entry name" value="DUAL SPECIFICITY PROTEIN PHOSPHATASE"/>
    <property type="match status" value="1"/>
</dbReference>
<evidence type="ECO:0000256" key="1">
    <source>
        <dbReference type="ARBA" id="ARBA00004123"/>
    </source>
</evidence>
<dbReference type="InterPro" id="IPR020422">
    <property type="entry name" value="TYR_PHOSPHATASE_DUAL_dom"/>
</dbReference>
<evidence type="ECO:0000256" key="5">
    <source>
        <dbReference type="ARBA" id="ARBA00022912"/>
    </source>
</evidence>
<proteinExistence type="inferred from homology"/>
<dbReference type="InterPro" id="IPR016130">
    <property type="entry name" value="Tyr_Pase_AS"/>
</dbReference>
<dbReference type="SMART" id="SM00404">
    <property type="entry name" value="PTPc_motif"/>
    <property type="match status" value="1"/>
</dbReference>
<protein>
    <recommendedName>
        <fullName evidence="3">protein-tyrosine-phosphatase</fullName>
        <ecNumber evidence="3">3.1.3.48</ecNumber>
    </recommendedName>
</protein>
<name>A0ABM0GPM1_SACKO</name>
<dbReference type="PROSITE" id="PS00383">
    <property type="entry name" value="TYR_PHOSPHATASE_1"/>
    <property type="match status" value="1"/>
</dbReference>
<keyword evidence="6" id="KW-0539">Nucleus</keyword>
<dbReference type="SUPFAM" id="SSF52799">
    <property type="entry name" value="(Phosphotyrosine protein) phosphatases II"/>
    <property type="match status" value="1"/>
</dbReference>
<feature type="domain" description="Tyrosine-protein phosphatase" evidence="8">
    <location>
        <begin position="162"/>
        <end position="304"/>
    </location>
</feature>
<comment type="subcellular location">
    <subcellularLocation>
        <location evidence="1">Nucleus</location>
    </subcellularLocation>
</comment>
<dbReference type="InterPro" id="IPR029021">
    <property type="entry name" value="Prot-tyrosine_phosphatase-like"/>
</dbReference>
<dbReference type="PRINTS" id="PR01764">
    <property type="entry name" value="MAPKPHPHTASE"/>
</dbReference>
<dbReference type="InterPro" id="IPR036873">
    <property type="entry name" value="Rhodanese-like_dom_sf"/>
</dbReference>
<sequence>MAKHLPPNLRMLDTEKLAEMIGTSVDRLLVIDSRSFVEYNTSHVLNSVNIVCSKLVKRRLQQDKVTIRELLSNSCKVDTDDNCEVVVYDQCTHDASGIQSENFLSVLLGKLSGTFQRVSLLTGGFAAFQSCFPSLCETQGNFTKCSALAPLSQPCMSINNVGPTKILAFLYLGSQKDVLNQEVMHTSGIEYVLNISKTCPQPDFLPDAHFCRIPVNDNYTEKIIPYMDQAMEFIEKVQSSNGKVIVHCLAGVSRSATVAIAYVMRYLHMSSDDAYRYVKDKRPTISPNFNFLGQLLEYEKLLRKDKQGPDYVITDQPHSRPSGCGDVITPKPRSPSPYRETKPYLFHDKVHQSETDDDPTERKRSKVSPGVKIRDIPAIPYVVSSPFHKTPERPTGLDVVSQLGPIFLNSSPPPQFTCMTVPNLPSPSTPDSIMSSPMQDSPPVSICSKPSGKPVSPVSLQQVHDLTGSLSVNSPGIKYDNPFHAVLRKKNAASVKNIDVDKPDSSISVAGRNSLLLTGDQSGVVLCGNVADSVTHKPATKPDENCGSSNSENAFFKTVADTVCSNSENDFLKTVADTDCSNSENAFLKTVANTNCSQASKNSKGSQQMDRSAEAITVTEKKKPRKANNVKVHKSTVDTVVHKDSQTKSTKHSVRESFSFSETSAWTSAMSTQCDFMRIDGHAAKLQRSSGSVESLDCHYQEIMDIDDTGATLGSQRSMCGSCEMIEVS</sequence>
<dbReference type="Pfam" id="PF00782">
    <property type="entry name" value="DSPc"/>
    <property type="match status" value="1"/>
</dbReference>
<dbReference type="CDD" id="cd01446">
    <property type="entry name" value="DSP_MapKP"/>
    <property type="match status" value="1"/>
</dbReference>
<feature type="compositionally biased region" description="Low complexity" evidence="7">
    <location>
        <begin position="448"/>
        <end position="457"/>
    </location>
</feature>
<evidence type="ECO:0000256" key="6">
    <source>
        <dbReference type="ARBA" id="ARBA00023242"/>
    </source>
</evidence>
<dbReference type="RefSeq" id="XP_002734522.2">
    <property type="nucleotide sequence ID" value="XM_002734476.2"/>
</dbReference>
<dbReference type="PROSITE" id="PS50054">
    <property type="entry name" value="TYR_PHOSPHATASE_DUAL"/>
    <property type="match status" value="1"/>
</dbReference>